<keyword evidence="3" id="KW-1185">Reference proteome</keyword>
<dbReference type="Proteomes" id="UP001433268">
    <property type="component" value="Unassembled WGS sequence"/>
</dbReference>
<evidence type="ECO:0000313" key="2">
    <source>
        <dbReference type="EMBL" id="KAK8094357.1"/>
    </source>
</evidence>
<organism evidence="2 3">
    <name type="scientific">Apiospora hydei</name>
    <dbReference type="NCBI Taxonomy" id="1337664"/>
    <lineage>
        <taxon>Eukaryota</taxon>
        <taxon>Fungi</taxon>
        <taxon>Dikarya</taxon>
        <taxon>Ascomycota</taxon>
        <taxon>Pezizomycotina</taxon>
        <taxon>Sordariomycetes</taxon>
        <taxon>Xylariomycetidae</taxon>
        <taxon>Amphisphaeriales</taxon>
        <taxon>Apiosporaceae</taxon>
        <taxon>Apiospora</taxon>
    </lineage>
</organism>
<evidence type="ECO:0000313" key="3">
    <source>
        <dbReference type="Proteomes" id="UP001433268"/>
    </source>
</evidence>
<protein>
    <recommendedName>
        <fullName evidence="4">BZIP domain-containing protein</fullName>
    </recommendedName>
</protein>
<name>A0ABR1XCK7_9PEZI</name>
<sequence length="140" mass="16156">MAAAANDQAAPTTTTTSATTPASGPSYWSPAFKTRLQKNHERMRTDLEHRHNMMLMRAKRAKRAQKAILRLLLASKRRVREIERNLRKNRHSYQRRLQQIEWCRLRRIHGVQDGAGDAVADDDTEDEDEDEDYKIGPSSN</sequence>
<dbReference type="EMBL" id="JAQQWN010000002">
    <property type="protein sequence ID" value="KAK8094357.1"/>
    <property type="molecule type" value="Genomic_DNA"/>
</dbReference>
<gene>
    <name evidence="2" type="ORF">PG997_001042</name>
</gene>
<feature type="region of interest" description="Disordered" evidence="1">
    <location>
        <begin position="113"/>
        <end position="140"/>
    </location>
</feature>
<feature type="region of interest" description="Disordered" evidence="1">
    <location>
        <begin position="1"/>
        <end position="30"/>
    </location>
</feature>
<evidence type="ECO:0008006" key="4">
    <source>
        <dbReference type="Google" id="ProtNLM"/>
    </source>
</evidence>
<evidence type="ECO:0000256" key="1">
    <source>
        <dbReference type="SAM" id="MobiDB-lite"/>
    </source>
</evidence>
<dbReference type="GeneID" id="92038417"/>
<proteinExistence type="predicted"/>
<feature type="compositionally biased region" description="Low complexity" evidence="1">
    <location>
        <begin position="1"/>
        <end position="26"/>
    </location>
</feature>
<feature type="compositionally biased region" description="Acidic residues" evidence="1">
    <location>
        <begin position="119"/>
        <end position="132"/>
    </location>
</feature>
<comment type="caution">
    <text evidence="2">The sequence shown here is derived from an EMBL/GenBank/DDBJ whole genome shotgun (WGS) entry which is preliminary data.</text>
</comment>
<dbReference type="RefSeq" id="XP_066675130.1">
    <property type="nucleotide sequence ID" value="XM_066805357.1"/>
</dbReference>
<reference evidence="2 3" key="1">
    <citation type="submission" date="2023-01" db="EMBL/GenBank/DDBJ databases">
        <title>Analysis of 21 Apiospora genomes using comparative genomics revels a genus with tremendous synthesis potential of carbohydrate active enzymes and secondary metabolites.</title>
        <authorList>
            <person name="Sorensen T."/>
        </authorList>
    </citation>
    <scope>NUCLEOTIDE SEQUENCE [LARGE SCALE GENOMIC DNA]</scope>
    <source>
        <strain evidence="2 3">CBS 114990</strain>
    </source>
</reference>
<accession>A0ABR1XCK7</accession>